<evidence type="ECO:0000313" key="2">
    <source>
        <dbReference type="Proteomes" id="UP000049077"/>
    </source>
</evidence>
<sequence>MLYLRPARFVRELHEKCANITPLRSADGVEKKVLAIPKAKG</sequence>
<protein>
    <submittedName>
        <fullName evidence="1">Uncharacterized protein</fullName>
    </submittedName>
</protein>
<name>A0ABM9QLD8_9VIBR</name>
<reference evidence="1 2" key="1">
    <citation type="submission" date="2014-06" db="EMBL/GenBank/DDBJ databases">
        <authorList>
            <person name="Le Roux F."/>
        </authorList>
    </citation>
    <scope>NUCLEOTIDE SEQUENCE [LARGE SCALE GENOMIC DNA]</scope>
    <source>
        <strain evidence="1 2">J5-4</strain>
    </source>
</reference>
<evidence type="ECO:0000313" key="1">
    <source>
        <dbReference type="EMBL" id="CDS96129.1"/>
    </source>
</evidence>
<dbReference type="Proteomes" id="UP000049077">
    <property type="component" value="Unassembled WGS sequence"/>
</dbReference>
<comment type="caution">
    <text evidence="1">The sequence shown here is derived from an EMBL/GenBank/DDBJ whole genome shotgun (WGS) entry which is preliminary data.</text>
</comment>
<keyword evidence="2" id="KW-1185">Reference proteome</keyword>
<accession>A0ABM9QLD8</accession>
<gene>
    <name evidence="1" type="ORF">VCR4J5_1240022</name>
</gene>
<organism evidence="1 2">
    <name type="scientific">Vibrio crassostreae</name>
    <dbReference type="NCBI Taxonomy" id="246167"/>
    <lineage>
        <taxon>Bacteria</taxon>
        <taxon>Pseudomonadati</taxon>
        <taxon>Pseudomonadota</taxon>
        <taxon>Gammaproteobacteria</taxon>
        <taxon>Vibrionales</taxon>
        <taxon>Vibrionaceae</taxon>
        <taxon>Vibrio</taxon>
    </lineage>
</organism>
<proteinExistence type="predicted"/>
<dbReference type="EMBL" id="CCJX01000029">
    <property type="protein sequence ID" value="CDS96129.1"/>
    <property type="molecule type" value="Genomic_DNA"/>
</dbReference>